<name>A0ABR3EIB2_9AGAR</name>
<evidence type="ECO:0000256" key="1">
    <source>
        <dbReference type="SAM" id="SignalP"/>
    </source>
</evidence>
<dbReference type="EMBL" id="JBAHYK010005027">
    <property type="protein sequence ID" value="KAL0562612.1"/>
    <property type="molecule type" value="Genomic_DNA"/>
</dbReference>
<reference evidence="2 3" key="1">
    <citation type="submission" date="2024-02" db="EMBL/GenBank/DDBJ databases">
        <title>A draft genome for the cacao thread blight pathogen Marasmius crinis-equi.</title>
        <authorList>
            <person name="Cohen S.P."/>
            <person name="Baruah I.K."/>
            <person name="Amoako-Attah I."/>
            <person name="Bukari Y."/>
            <person name="Meinhardt L.W."/>
            <person name="Bailey B.A."/>
        </authorList>
    </citation>
    <scope>NUCLEOTIDE SEQUENCE [LARGE SCALE GENOMIC DNA]</scope>
    <source>
        <strain evidence="2 3">GH-76</strain>
    </source>
</reference>
<accession>A0ABR3EIB2</accession>
<feature type="non-terminal residue" evidence="2">
    <location>
        <position position="74"/>
    </location>
</feature>
<protein>
    <submittedName>
        <fullName evidence="2">Uncharacterized protein</fullName>
    </submittedName>
</protein>
<gene>
    <name evidence="2" type="ORF">V5O48_019473</name>
</gene>
<evidence type="ECO:0000313" key="2">
    <source>
        <dbReference type="EMBL" id="KAL0562612.1"/>
    </source>
</evidence>
<proteinExistence type="predicted"/>
<dbReference type="Proteomes" id="UP001465976">
    <property type="component" value="Unassembled WGS sequence"/>
</dbReference>
<feature type="chain" id="PRO_5045678678" evidence="1">
    <location>
        <begin position="18"/>
        <end position="74"/>
    </location>
</feature>
<sequence length="74" mass="8220">MLLLAISLFYGLIITSARKSQFNWTPEFGPVIAIDFGSAYAQVGLAINDRDHVEILKDEKGEMEIPTRACFSAE</sequence>
<keyword evidence="3" id="KW-1185">Reference proteome</keyword>
<feature type="signal peptide" evidence="1">
    <location>
        <begin position="1"/>
        <end position="17"/>
    </location>
</feature>
<comment type="caution">
    <text evidence="2">The sequence shown here is derived from an EMBL/GenBank/DDBJ whole genome shotgun (WGS) entry which is preliminary data.</text>
</comment>
<organism evidence="2 3">
    <name type="scientific">Marasmius crinis-equi</name>
    <dbReference type="NCBI Taxonomy" id="585013"/>
    <lineage>
        <taxon>Eukaryota</taxon>
        <taxon>Fungi</taxon>
        <taxon>Dikarya</taxon>
        <taxon>Basidiomycota</taxon>
        <taxon>Agaricomycotina</taxon>
        <taxon>Agaricomycetes</taxon>
        <taxon>Agaricomycetidae</taxon>
        <taxon>Agaricales</taxon>
        <taxon>Marasmiineae</taxon>
        <taxon>Marasmiaceae</taxon>
        <taxon>Marasmius</taxon>
    </lineage>
</organism>
<keyword evidence="1" id="KW-0732">Signal</keyword>
<evidence type="ECO:0000313" key="3">
    <source>
        <dbReference type="Proteomes" id="UP001465976"/>
    </source>
</evidence>